<name>A0A420HCK1_9PEZI</name>
<reference evidence="2 3" key="1">
    <citation type="journal article" date="2018" name="BMC Genomics">
        <title>Comparative genome analyses reveal sequence features reflecting distinct modes of host-adaptation between dicot and monocot powdery mildew.</title>
        <authorList>
            <person name="Wu Y."/>
            <person name="Ma X."/>
            <person name="Pan Z."/>
            <person name="Kale S.D."/>
            <person name="Song Y."/>
            <person name="King H."/>
            <person name="Zhang Q."/>
            <person name="Presley C."/>
            <person name="Deng X."/>
            <person name="Wei C.I."/>
            <person name="Xiao S."/>
        </authorList>
    </citation>
    <scope>NUCLEOTIDE SEQUENCE [LARGE SCALE GENOMIC DNA]</scope>
    <source>
        <strain evidence="2">UMSG2</strain>
    </source>
</reference>
<proteinExistence type="predicted"/>
<gene>
    <name evidence="2" type="ORF">OnM2_092058</name>
</gene>
<evidence type="ECO:0000256" key="1">
    <source>
        <dbReference type="SAM" id="MobiDB-lite"/>
    </source>
</evidence>
<feature type="compositionally biased region" description="Basic and acidic residues" evidence="1">
    <location>
        <begin position="1"/>
        <end position="19"/>
    </location>
</feature>
<comment type="caution">
    <text evidence="2">The sequence shown here is derived from an EMBL/GenBank/DDBJ whole genome shotgun (WGS) entry which is preliminary data.</text>
</comment>
<evidence type="ECO:0000313" key="3">
    <source>
        <dbReference type="Proteomes" id="UP000286134"/>
    </source>
</evidence>
<organism evidence="2 3">
    <name type="scientific">Erysiphe neolycopersici</name>
    <dbReference type="NCBI Taxonomy" id="212602"/>
    <lineage>
        <taxon>Eukaryota</taxon>
        <taxon>Fungi</taxon>
        <taxon>Dikarya</taxon>
        <taxon>Ascomycota</taxon>
        <taxon>Pezizomycotina</taxon>
        <taxon>Leotiomycetes</taxon>
        <taxon>Erysiphales</taxon>
        <taxon>Erysiphaceae</taxon>
        <taxon>Erysiphe</taxon>
    </lineage>
</organism>
<dbReference type="AlphaFoldDB" id="A0A420HCK1"/>
<feature type="region of interest" description="Disordered" evidence="1">
    <location>
        <begin position="1"/>
        <end position="29"/>
    </location>
</feature>
<keyword evidence="3" id="KW-1185">Reference proteome</keyword>
<accession>A0A420HCK1</accession>
<evidence type="ECO:0000313" key="2">
    <source>
        <dbReference type="EMBL" id="RKF55162.1"/>
    </source>
</evidence>
<dbReference type="EMBL" id="MCFK01009204">
    <property type="protein sequence ID" value="RKF55162.1"/>
    <property type="molecule type" value="Genomic_DNA"/>
</dbReference>
<dbReference type="Proteomes" id="UP000286134">
    <property type="component" value="Unassembled WGS sequence"/>
</dbReference>
<sequence length="75" mass="8772">MCDKSEKPRDRGKNDLQESKRRKTSSQKCNCPFRIDAKQLVTGKWEGSVNDKRDKSFHNHLTSDDTIVHISNRIR</sequence>
<dbReference type="OrthoDB" id="2422440at2759"/>
<protein>
    <submittedName>
        <fullName evidence="2">Uncharacterized protein</fullName>
    </submittedName>
</protein>